<name>A0A3M2JBU7_9CELL</name>
<feature type="domain" description="Recombinase zinc beta ribbon" evidence="1">
    <location>
        <begin position="20"/>
        <end position="74"/>
    </location>
</feature>
<evidence type="ECO:0000313" key="2">
    <source>
        <dbReference type="EMBL" id="RMI09706.1"/>
    </source>
</evidence>
<protein>
    <recommendedName>
        <fullName evidence="1">Recombinase zinc beta ribbon domain-containing protein</fullName>
    </recommendedName>
</protein>
<dbReference type="Proteomes" id="UP000269289">
    <property type="component" value="Unassembled WGS sequence"/>
</dbReference>
<gene>
    <name evidence="2" type="ORF">EBM89_09315</name>
</gene>
<evidence type="ECO:0000259" key="1">
    <source>
        <dbReference type="Pfam" id="PF13408"/>
    </source>
</evidence>
<dbReference type="InterPro" id="IPR025827">
    <property type="entry name" value="Zn_ribbon_recom_dom"/>
</dbReference>
<sequence>MRAVLTDPARRTTRTPRRYLLSGLVRCAVCGKAMYSGTDSRRRRYACRATQGFAGCGRVSITAPQLETAISTAVLVRLDSPDLAAILAGKPAEADTTVTALHETIAADLARLEELAATWGEGDLTLAEWKAAKSRIDTRLATTRRQLAAARGTGTCYP</sequence>
<reference evidence="2 3" key="1">
    <citation type="submission" date="2018-10" db="EMBL/GenBank/DDBJ databases">
        <title>Isolation, diversity and antifungal activity of actinobacteria from wheat.</title>
        <authorList>
            <person name="Han C."/>
        </authorList>
    </citation>
    <scope>NUCLEOTIDE SEQUENCE [LARGE SCALE GENOMIC DNA]</scope>
    <source>
        <strain evidence="2 3">NEAU-YY56</strain>
    </source>
</reference>
<organism evidence="2 3">
    <name type="scientific">Cellulomonas triticagri</name>
    <dbReference type="NCBI Taxonomy" id="2483352"/>
    <lineage>
        <taxon>Bacteria</taxon>
        <taxon>Bacillati</taxon>
        <taxon>Actinomycetota</taxon>
        <taxon>Actinomycetes</taxon>
        <taxon>Micrococcales</taxon>
        <taxon>Cellulomonadaceae</taxon>
        <taxon>Cellulomonas</taxon>
    </lineage>
</organism>
<dbReference type="AlphaFoldDB" id="A0A3M2JBU7"/>
<evidence type="ECO:0000313" key="3">
    <source>
        <dbReference type="Proteomes" id="UP000269289"/>
    </source>
</evidence>
<dbReference type="EMBL" id="RFFI01000042">
    <property type="protein sequence ID" value="RMI09706.1"/>
    <property type="molecule type" value="Genomic_DNA"/>
</dbReference>
<proteinExistence type="predicted"/>
<dbReference type="Pfam" id="PF13408">
    <property type="entry name" value="Zn_ribbon_recom"/>
    <property type="match status" value="1"/>
</dbReference>
<comment type="caution">
    <text evidence="2">The sequence shown here is derived from an EMBL/GenBank/DDBJ whole genome shotgun (WGS) entry which is preliminary data.</text>
</comment>
<accession>A0A3M2JBU7</accession>
<keyword evidence="3" id="KW-1185">Reference proteome</keyword>